<name>A0A813FN24_POLGL</name>
<dbReference type="InterPro" id="IPR002347">
    <property type="entry name" value="SDR_fam"/>
</dbReference>
<dbReference type="AlphaFoldDB" id="A0A813FN24"/>
<evidence type="ECO:0000256" key="3">
    <source>
        <dbReference type="SAM" id="MobiDB-lite"/>
    </source>
</evidence>
<keyword evidence="5" id="KW-1185">Reference proteome</keyword>
<dbReference type="PANTHER" id="PTHR24320">
    <property type="entry name" value="RETINOL DEHYDROGENASE"/>
    <property type="match status" value="1"/>
</dbReference>
<dbReference type="PRINTS" id="PR00081">
    <property type="entry name" value="GDHRDH"/>
</dbReference>
<keyword evidence="2" id="KW-0560">Oxidoreductase</keyword>
<proteinExistence type="inferred from homology"/>
<accession>A0A813FN24</accession>
<dbReference type="PANTHER" id="PTHR24320:SF148">
    <property type="entry name" value="NAD(P)-BINDING ROSSMANN-FOLD SUPERFAMILY PROTEIN"/>
    <property type="match status" value="1"/>
</dbReference>
<dbReference type="Pfam" id="PF00106">
    <property type="entry name" value="adh_short"/>
    <property type="match status" value="1"/>
</dbReference>
<comment type="similarity">
    <text evidence="1">Belongs to the short-chain dehydrogenases/reductases (SDR) family.</text>
</comment>
<evidence type="ECO:0000256" key="2">
    <source>
        <dbReference type="ARBA" id="ARBA00023002"/>
    </source>
</evidence>
<gene>
    <name evidence="4" type="ORF">PGLA1383_LOCUS31640</name>
</gene>
<feature type="compositionally biased region" description="Basic and acidic residues" evidence="3">
    <location>
        <begin position="28"/>
        <end position="43"/>
    </location>
</feature>
<evidence type="ECO:0000313" key="5">
    <source>
        <dbReference type="Proteomes" id="UP000654075"/>
    </source>
</evidence>
<sequence length="672" mass="70937">MGRPFSPLCGAEPASSRRRLCGSGSSQDDSRTRLGGGRHEHNGNTHNAYNSNHSSRRARHLIQHRSLAPAMANLWLLLPSLVLATSLSLAAAVDSGEEIIGKLLTAFALAAAIMPSCTFVGGKQRDGKAVGASYQKCSPEFRDSEKADSRLSGNTHFISSVGNFNAARFISDPGARRGLAPKKRRSARRLSLSRAASGLSRDAVAVLCARTPVILVVGRSLARCGRPALAPKELQGQKSARPRCWAASATFAGAVAAVAVAGSIRPRRQPAQRPCSVGWLRAGFSLHGDLDLDFTLPDEALLALPPLLLLAAGVRGMSALKSAVDGPPEFRLQPGSMRGRMVVITGGTAGGIGFEAAVRLAEAGATVVATARTAERAAAVEEALRAESGSADVHVLALDLADLSSVRAFVEEYQRQPWSQGIDVLLNNAGVMAVPQRTNTVDGFESQMGINHLGHFALTGFLLPLLGGASGQARVISVTSLAHRLADAEQLIPTLDAELDLPSIEEEYSPWAVYGLSKLANVVFAKELQRRLAAAGLQASAVALHPGICATELARYVVSGKDVPMEEIYAGFAPPVQGLMQAMKGLLRPVNQGANSHVFLAAGADGSYDCSGGVYFQDMLPAEAHERADDPELGARLWEVSERLTGVTFDFASAVNLRDRASRDFKVKEASG</sequence>
<dbReference type="InterPro" id="IPR036291">
    <property type="entry name" value="NAD(P)-bd_dom_sf"/>
</dbReference>
<dbReference type="Gene3D" id="3.40.50.720">
    <property type="entry name" value="NAD(P)-binding Rossmann-like Domain"/>
    <property type="match status" value="1"/>
</dbReference>
<evidence type="ECO:0000256" key="1">
    <source>
        <dbReference type="ARBA" id="ARBA00006484"/>
    </source>
</evidence>
<reference evidence="4" key="1">
    <citation type="submission" date="2021-02" db="EMBL/GenBank/DDBJ databases">
        <authorList>
            <person name="Dougan E. K."/>
            <person name="Rhodes N."/>
            <person name="Thang M."/>
            <person name="Chan C."/>
        </authorList>
    </citation>
    <scope>NUCLEOTIDE SEQUENCE</scope>
</reference>
<organism evidence="4 5">
    <name type="scientific">Polarella glacialis</name>
    <name type="common">Dinoflagellate</name>
    <dbReference type="NCBI Taxonomy" id="89957"/>
    <lineage>
        <taxon>Eukaryota</taxon>
        <taxon>Sar</taxon>
        <taxon>Alveolata</taxon>
        <taxon>Dinophyceae</taxon>
        <taxon>Suessiales</taxon>
        <taxon>Suessiaceae</taxon>
        <taxon>Polarella</taxon>
    </lineage>
</organism>
<dbReference type="OrthoDB" id="1274115at2759"/>
<feature type="compositionally biased region" description="Polar residues" evidence="3">
    <location>
        <begin position="44"/>
        <end position="53"/>
    </location>
</feature>
<comment type="caution">
    <text evidence="4">The sequence shown here is derived from an EMBL/GenBank/DDBJ whole genome shotgun (WGS) entry which is preliminary data.</text>
</comment>
<evidence type="ECO:0008006" key="6">
    <source>
        <dbReference type="Google" id="ProtNLM"/>
    </source>
</evidence>
<dbReference type="EMBL" id="CAJNNV010025330">
    <property type="protein sequence ID" value="CAE8613900.1"/>
    <property type="molecule type" value="Genomic_DNA"/>
</dbReference>
<evidence type="ECO:0000313" key="4">
    <source>
        <dbReference type="EMBL" id="CAE8613900.1"/>
    </source>
</evidence>
<feature type="region of interest" description="Disordered" evidence="3">
    <location>
        <begin position="1"/>
        <end position="56"/>
    </location>
</feature>
<dbReference type="SUPFAM" id="SSF51735">
    <property type="entry name" value="NAD(P)-binding Rossmann-fold domains"/>
    <property type="match status" value="1"/>
</dbReference>
<protein>
    <recommendedName>
        <fullName evidence="6">Protochlorophyllide reductase</fullName>
    </recommendedName>
</protein>
<dbReference type="Proteomes" id="UP000654075">
    <property type="component" value="Unassembled WGS sequence"/>
</dbReference>
<dbReference type="GO" id="GO:0016491">
    <property type="term" value="F:oxidoreductase activity"/>
    <property type="evidence" value="ECO:0007669"/>
    <property type="project" value="UniProtKB-KW"/>
</dbReference>